<feature type="coiled-coil region" evidence="1">
    <location>
        <begin position="13"/>
        <end position="58"/>
    </location>
</feature>
<dbReference type="OrthoDB" id="6930570at2759"/>
<dbReference type="SUPFAM" id="SSF52540">
    <property type="entry name" value="P-loop containing nucleoside triphosphate hydrolases"/>
    <property type="match status" value="1"/>
</dbReference>
<gene>
    <name evidence="2" type="ORF">MCOR_32344</name>
</gene>
<proteinExistence type="predicted"/>
<dbReference type="InterPro" id="IPR027417">
    <property type="entry name" value="P-loop_NTPase"/>
</dbReference>
<protein>
    <recommendedName>
        <fullName evidence="4">DNA helicase</fullName>
    </recommendedName>
</protein>
<evidence type="ECO:0000313" key="2">
    <source>
        <dbReference type="EMBL" id="CAC5397940.1"/>
    </source>
</evidence>
<evidence type="ECO:0008006" key="4">
    <source>
        <dbReference type="Google" id="ProtNLM"/>
    </source>
</evidence>
<dbReference type="PANTHER" id="PTHR47642:SF5">
    <property type="entry name" value="ATP-DEPENDENT DNA HELICASE"/>
    <property type="match status" value="1"/>
</dbReference>
<evidence type="ECO:0000313" key="3">
    <source>
        <dbReference type="Proteomes" id="UP000507470"/>
    </source>
</evidence>
<sequence length="224" mass="26289">MPWRKEENLMKPYDNYEEKHKASKDQIYDIKQQFEHHIQEIEAAEEKIENELDEEAYDEVAPNTQHIELQDQNAIEEQDLIQIGENVFTEYDIGQDLNSVGTDVSEEVIKNRVSDEDFRKMAQSLNKKQMEFFYHVLKKVKTSNDQLMLFLSGGAGFGKTRLTKCIHQALIRYLNTNEGNNPEKNYCTLDCTHRKGCIFIKWKYNPYSISHSCKSRFPISPIEV</sequence>
<keyword evidence="3" id="KW-1185">Reference proteome</keyword>
<organism evidence="2 3">
    <name type="scientific">Mytilus coruscus</name>
    <name type="common">Sea mussel</name>
    <dbReference type="NCBI Taxonomy" id="42192"/>
    <lineage>
        <taxon>Eukaryota</taxon>
        <taxon>Metazoa</taxon>
        <taxon>Spiralia</taxon>
        <taxon>Lophotrochozoa</taxon>
        <taxon>Mollusca</taxon>
        <taxon>Bivalvia</taxon>
        <taxon>Autobranchia</taxon>
        <taxon>Pteriomorphia</taxon>
        <taxon>Mytilida</taxon>
        <taxon>Mytiloidea</taxon>
        <taxon>Mytilidae</taxon>
        <taxon>Mytilinae</taxon>
        <taxon>Mytilus</taxon>
    </lineage>
</organism>
<dbReference type="Gene3D" id="3.40.50.300">
    <property type="entry name" value="P-loop containing nucleotide triphosphate hydrolases"/>
    <property type="match status" value="1"/>
</dbReference>
<accession>A0A6J8CST0</accession>
<reference evidence="2 3" key="1">
    <citation type="submission" date="2020-06" db="EMBL/GenBank/DDBJ databases">
        <authorList>
            <person name="Li R."/>
            <person name="Bekaert M."/>
        </authorList>
    </citation>
    <scope>NUCLEOTIDE SEQUENCE [LARGE SCALE GENOMIC DNA]</scope>
    <source>
        <strain evidence="3">wild</strain>
    </source>
</reference>
<name>A0A6J8CST0_MYTCO</name>
<evidence type="ECO:0000256" key="1">
    <source>
        <dbReference type="SAM" id="Coils"/>
    </source>
</evidence>
<dbReference type="EMBL" id="CACVKT020005781">
    <property type="protein sequence ID" value="CAC5397940.1"/>
    <property type="molecule type" value="Genomic_DNA"/>
</dbReference>
<dbReference type="Proteomes" id="UP000507470">
    <property type="component" value="Unassembled WGS sequence"/>
</dbReference>
<dbReference type="PANTHER" id="PTHR47642">
    <property type="entry name" value="ATP-DEPENDENT DNA HELICASE"/>
    <property type="match status" value="1"/>
</dbReference>
<dbReference type="InterPro" id="IPR051055">
    <property type="entry name" value="PIF1_helicase"/>
</dbReference>
<keyword evidence="1" id="KW-0175">Coiled coil</keyword>
<dbReference type="AlphaFoldDB" id="A0A6J8CST0"/>